<dbReference type="EMBL" id="LIZX01000257">
    <property type="protein sequence ID" value="KPJ62745.1"/>
    <property type="molecule type" value="Genomic_DNA"/>
</dbReference>
<accession>A0A0S7XKX8</accession>
<dbReference type="Gene3D" id="3.60.15.10">
    <property type="entry name" value="Ribonuclease Z/Hydroxyacylglutathione hydrolase-like"/>
    <property type="match status" value="1"/>
</dbReference>
<sequence length="294" mass="34014">MKIIPLSFDSLGTRSMATYVETKDLKILIDPGVALAPNRNGRPPHPIEIELMMKEWKKIKAHAKKADVLIVTHYHYDHHNPEEPEIYKGKTVYLKHPLQKINASQKKRASYFLKKLGDLPKAIEYSDGREFKFGKTIIRFSPAVPHGWDEKLGCVTEVLINDGKTRFIHTSDVEGGSVKSQQDFITKNDPDICLIDGPMTYIFGMHTKVLNKIIQGTKRMKTLIVDHHYLRDLKWKDKLVEVYKAAEKRKVKLLCVAEFLGQKENLLEPIRKKLFEEHPAKMKEPIYLPWLVKH</sequence>
<dbReference type="InterPro" id="IPR036866">
    <property type="entry name" value="RibonucZ/Hydroxyglut_hydro"/>
</dbReference>
<dbReference type="AlphaFoldDB" id="A0A0S7XKX8"/>
<evidence type="ECO:0000313" key="3">
    <source>
        <dbReference type="Proteomes" id="UP000051861"/>
    </source>
</evidence>
<gene>
    <name evidence="2" type="ORF">AMJ44_15215</name>
</gene>
<evidence type="ECO:0000259" key="1">
    <source>
        <dbReference type="Pfam" id="PF00753"/>
    </source>
</evidence>
<dbReference type="Pfam" id="PF00753">
    <property type="entry name" value="Lactamase_B"/>
    <property type="match status" value="1"/>
</dbReference>
<evidence type="ECO:0000313" key="2">
    <source>
        <dbReference type="EMBL" id="KPJ62745.1"/>
    </source>
</evidence>
<dbReference type="PANTHER" id="PTHR43546:SF4">
    <property type="entry name" value="UPF0282 PROTEIN MJ1629"/>
    <property type="match status" value="1"/>
</dbReference>
<protein>
    <recommendedName>
        <fullName evidence="1">Metallo-beta-lactamase domain-containing protein</fullName>
    </recommendedName>
</protein>
<dbReference type="PIRSF" id="PIRSF004944">
    <property type="entry name" value="UCP004944_hydrls"/>
    <property type="match status" value="1"/>
</dbReference>
<proteinExistence type="inferred from homology"/>
<dbReference type="InterPro" id="IPR014426">
    <property type="entry name" value="UPF0282_hydrls"/>
</dbReference>
<dbReference type="Proteomes" id="UP000051861">
    <property type="component" value="Unassembled WGS sequence"/>
</dbReference>
<dbReference type="SUPFAM" id="SSF56281">
    <property type="entry name" value="Metallo-hydrolase/oxidoreductase"/>
    <property type="match status" value="1"/>
</dbReference>
<feature type="domain" description="Metallo-beta-lactamase" evidence="1">
    <location>
        <begin position="15"/>
        <end position="78"/>
    </location>
</feature>
<dbReference type="PANTHER" id="PTHR43546">
    <property type="entry name" value="UPF0173 METAL-DEPENDENT HYDROLASE MJ1163-RELATED"/>
    <property type="match status" value="1"/>
</dbReference>
<organism evidence="2 3">
    <name type="scientific">candidate division WOR-1 bacterium DG_54_3</name>
    <dbReference type="NCBI Taxonomy" id="1703775"/>
    <lineage>
        <taxon>Bacteria</taxon>
        <taxon>Bacillati</taxon>
        <taxon>Saganbacteria</taxon>
    </lineage>
</organism>
<comment type="caution">
    <text evidence="2">The sequence shown here is derived from an EMBL/GenBank/DDBJ whole genome shotgun (WGS) entry which is preliminary data.</text>
</comment>
<name>A0A0S7XKX8_UNCSA</name>
<dbReference type="PATRIC" id="fig|1703775.3.peg.2893"/>
<dbReference type="InterPro" id="IPR001279">
    <property type="entry name" value="Metallo-B-lactamas"/>
</dbReference>
<dbReference type="HAMAP" id="MF_01406">
    <property type="entry name" value="UPF0282"/>
    <property type="match status" value="1"/>
</dbReference>
<reference evidence="2 3" key="1">
    <citation type="journal article" date="2015" name="Microbiome">
        <title>Genomic resolution of linkages in carbon, nitrogen, and sulfur cycling among widespread estuary sediment bacteria.</title>
        <authorList>
            <person name="Baker B.J."/>
            <person name="Lazar C.S."/>
            <person name="Teske A.P."/>
            <person name="Dick G.J."/>
        </authorList>
    </citation>
    <scope>NUCLEOTIDE SEQUENCE [LARGE SCALE GENOMIC DNA]</scope>
    <source>
        <strain evidence="2">DG_54_3</strain>
    </source>
</reference>
<dbReference type="InterPro" id="IPR050114">
    <property type="entry name" value="UPF0173_UPF0282_UlaG_hydrolase"/>
</dbReference>